<proteinExistence type="predicted"/>
<name>A0ABP7WEM1_9ACTN</name>
<evidence type="ECO:0000313" key="2">
    <source>
        <dbReference type="Proteomes" id="UP001499984"/>
    </source>
</evidence>
<sequence length="129" mass="14456">MRTQLKLTRDGDAFIARLAPRQVAAMYEALSHLSEQDYGDTELTLLVGAGREPVEALVERLAGRHTESRDFRLTMEELHMVHSALTAAPTMFLERGGLFAEEPFNIRLGFYRENFYALASAVLRAVAEA</sequence>
<organism evidence="1 2">
    <name type="scientific">Streptomyces shaanxiensis</name>
    <dbReference type="NCBI Taxonomy" id="653357"/>
    <lineage>
        <taxon>Bacteria</taxon>
        <taxon>Bacillati</taxon>
        <taxon>Actinomycetota</taxon>
        <taxon>Actinomycetes</taxon>
        <taxon>Kitasatosporales</taxon>
        <taxon>Streptomycetaceae</taxon>
        <taxon>Streptomyces</taxon>
    </lineage>
</organism>
<reference evidence="2" key="1">
    <citation type="journal article" date="2019" name="Int. J. Syst. Evol. Microbiol.">
        <title>The Global Catalogue of Microorganisms (GCM) 10K type strain sequencing project: providing services to taxonomists for standard genome sequencing and annotation.</title>
        <authorList>
            <consortium name="The Broad Institute Genomics Platform"/>
            <consortium name="The Broad Institute Genome Sequencing Center for Infectious Disease"/>
            <person name="Wu L."/>
            <person name="Ma J."/>
        </authorList>
    </citation>
    <scope>NUCLEOTIDE SEQUENCE [LARGE SCALE GENOMIC DNA]</scope>
    <source>
        <strain evidence="2">JCM 16925</strain>
    </source>
</reference>
<gene>
    <name evidence="1" type="ORF">GCM10022233_83060</name>
</gene>
<comment type="caution">
    <text evidence="1">The sequence shown here is derived from an EMBL/GenBank/DDBJ whole genome shotgun (WGS) entry which is preliminary data.</text>
</comment>
<keyword evidence="2" id="KW-1185">Reference proteome</keyword>
<dbReference type="Proteomes" id="UP001499984">
    <property type="component" value="Unassembled WGS sequence"/>
</dbReference>
<dbReference type="RefSeq" id="WP_345021332.1">
    <property type="nucleotide sequence ID" value="NZ_BAAAZY010000032.1"/>
</dbReference>
<evidence type="ECO:0000313" key="1">
    <source>
        <dbReference type="EMBL" id="GAA4087439.1"/>
    </source>
</evidence>
<accession>A0ABP7WEM1</accession>
<protein>
    <submittedName>
        <fullName evidence="1">Uncharacterized protein</fullName>
    </submittedName>
</protein>
<dbReference type="EMBL" id="BAAAZY010000032">
    <property type="protein sequence ID" value="GAA4087439.1"/>
    <property type="molecule type" value="Genomic_DNA"/>
</dbReference>